<dbReference type="GO" id="GO:0046872">
    <property type="term" value="F:metal ion binding"/>
    <property type="evidence" value="ECO:0007669"/>
    <property type="project" value="InterPro"/>
</dbReference>
<dbReference type="Gene3D" id="3.30.470.20">
    <property type="entry name" value="ATP-grasp fold, B domain"/>
    <property type="match status" value="1"/>
</dbReference>
<keyword evidence="7" id="KW-1185">Reference proteome</keyword>
<evidence type="ECO:0000313" key="7">
    <source>
        <dbReference type="Proteomes" id="UP000308838"/>
    </source>
</evidence>
<dbReference type="EMBL" id="NXLZ01000013">
    <property type="protein sequence ID" value="TKX29482.1"/>
    <property type="molecule type" value="Genomic_DNA"/>
</dbReference>
<evidence type="ECO:0000259" key="5">
    <source>
        <dbReference type="PROSITE" id="PS50975"/>
    </source>
</evidence>
<evidence type="ECO:0000256" key="1">
    <source>
        <dbReference type="ARBA" id="ARBA00022598"/>
    </source>
</evidence>
<keyword evidence="3 4" id="KW-0067">ATP-binding</keyword>
<dbReference type="Gene3D" id="3.40.50.20">
    <property type="match status" value="1"/>
</dbReference>
<sequence length="394" mass="45426">MKNKHFFIIGGGDLQADLVLSVKKDFIAHVFDYNENCFCKDLADYFHPISIADKEKILELATEFNIVGIATAATELGNLTACYVGEKLGLGTNSYECAKNTTDKSLMKKVFEKNNINHAKYFILKDEKDLDQITEFPIIIKPSDRSAGRGVVKVFDKENLKKRYYEAKDFSYNKIVLAEEVLKGKQFSVETISSYGKHQIVAITEEYLREGEFADDFLETQHLVPARISKEEKDIITKTILRILDAFKVQFGASHIEIKLDKINTKEHKFKLSVIEIATRVGGWRDVLVYCSYNIDYLQLLIQSSLKQELKKVNTKAENFCLVKMIFTKEDYEFYKKLKALKPQMIVKERIYVKNDEEFSYSSSLMDSKGYYYLRISKDEDPEIYINCSGLLSI</sequence>
<dbReference type="InterPro" id="IPR011761">
    <property type="entry name" value="ATP-grasp"/>
</dbReference>
<dbReference type="OrthoDB" id="9803907at2"/>
<dbReference type="Gene3D" id="3.30.1490.20">
    <property type="entry name" value="ATP-grasp fold, A domain"/>
    <property type="match status" value="1"/>
</dbReference>
<evidence type="ECO:0000313" key="6">
    <source>
        <dbReference type="EMBL" id="TKX29482.1"/>
    </source>
</evidence>
<dbReference type="PROSITE" id="PS50975">
    <property type="entry name" value="ATP_GRASP"/>
    <property type="match status" value="1"/>
</dbReference>
<evidence type="ECO:0000256" key="3">
    <source>
        <dbReference type="ARBA" id="ARBA00022840"/>
    </source>
</evidence>
<organism evidence="6 7">
    <name type="scientific">Campylobacter estrildidarum</name>
    <dbReference type="NCBI Taxonomy" id="2510189"/>
    <lineage>
        <taxon>Bacteria</taxon>
        <taxon>Pseudomonadati</taxon>
        <taxon>Campylobacterota</taxon>
        <taxon>Epsilonproteobacteria</taxon>
        <taxon>Campylobacterales</taxon>
        <taxon>Campylobacteraceae</taxon>
        <taxon>Campylobacter</taxon>
    </lineage>
</organism>
<comment type="caution">
    <text evidence="6">The sequence shown here is derived from an EMBL/GenBank/DDBJ whole genome shotgun (WGS) entry which is preliminary data.</text>
</comment>
<feature type="domain" description="ATP-grasp" evidence="5">
    <location>
        <begin position="108"/>
        <end position="306"/>
    </location>
</feature>
<evidence type="ECO:0000256" key="4">
    <source>
        <dbReference type="PROSITE-ProRule" id="PRU00409"/>
    </source>
</evidence>
<dbReference type="InterPro" id="IPR052032">
    <property type="entry name" value="ATP-dep_AA_Ligase"/>
</dbReference>
<name>A0A4V6DVT5_9BACT</name>
<keyword evidence="1 6" id="KW-0436">Ligase</keyword>
<dbReference type="GO" id="GO:0016874">
    <property type="term" value="F:ligase activity"/>
    <property type="evidence" value="ECO:0007669"/>
    <property type="project" value="UniProtKB-KW"/>
</dbReference>
<dbReference type="PANTHER" id="PTHR43585">
    <property type="entry name" value="FUMIPYRROLE BIOSYNTHESIS PROTEIN C"/>
    <property type="match status" value="1"/>
</dbReference>
<dbReference type="AlphaFoldDB" id="A0A4V6DVT5"/>
<dbReference type="InterPro" id="IPR013815">
    <property type="entry name" value="ATP_grasp_subdomain_1"/>
</dbReference>
<dbReference type="RefSeq" id="WP_137621106.1">
    <property type="nucleotide sequence ID" value="NZ_NXLZ01000013.1"/>
</dbReference>
<dbReference type="Pfam" id="PF13535">
    <property type="entry name" value="ATP-grasp_4"/>
    <property type="match status" value="1"/>
</dbReference>
<dbReference type="SUPFAM" id="SSF56059">
    <property type="entry name" value="Glutathione synthetase ATP-binding domain-like"/>
    <property type="match status" value="1"/>
</dbReference>
<keyword evidence="2 4" id="KW-0547">Nucleotide-binding</keyword>
<reference evidence="6 7" key="1">
    <citation type="submission" date="2018-05" db="EMBL/GenBank/DDBJ databases">
        <title>Novel Campyloabacter and Helicobacter Species and Strains.</title>
        <authorList>
            <person name="Mannion A.J."/>
            <person name="Shen Z."/>
            <person name="Fox J.G."/>
        </authorList>
    </citation>
    <scope>NUCLEOTIDE SEQUENCE [LARGE SCALE GENOMIC DNA]</scope>
    <source>
        <strain evidence="7">MIT17-664</strain>
    </source>
</reference>
<dbReference type="GO" id="GO:0005524">
    <property type="term" value="F:ATP binding"/>
    <property type="evidence" value="ECO:0007669"/>
    <property type="project" value="UniProtKB-UniRule"/>
</dbReference>
<dbReference type="PANTHER" id="PTHR43585:SF2">
    <property type="entry name" value="ATP-GRASP ENZYME FSQD"/>
    <property type="match status" value="1"/>
</dbReference>
<proteinExistence type="predicted"/>
<evidence type="ECO:0000256" key="2">
    <source>
        <dbReference type="ARBA" id="ARBA00022741"/>
    </source>
</evidence>
<accession>A0A4V6DVT5</accession>
<gene>
    <name evidence="6" type="ORF">CQA69_07210</name>
</gene>
<protein>
    <submittedName>
        <fullName evidence="6">Carboxylate--amine ligase</fullName>
    </submittedName>
</protein>
<dbReference type="Proteomes" id="UP000308838">
    <property type="component" value="Unassembled WGS sequence"/>
</dbReference>